<name>A0AA88I902_ARTSF</name>
<comment type="caution">
    <text evidence="2">The sequence shown here is derived from an EMBL/GenBank/DDBJ whole genome shotgun (WGS) entry which is preliminary data.</text>
</comment>
<gene>
    <name evidence="2" type="ORF">QYM36_002023</name>
</gene>
<feature type="transmembrane region" description="Helical" evidence="1">
    <location>
        <begin position="88"/>
        <end position="113"/>
    </location>
</feature>
<evidence type="ECO:0000256" key="1">
    <source>
        <dbReference type="SAM" id="Phobius"/>
    </source>
</evidence>
<dbReference type="AlphaFoldDB" id="A0AA88I902"/>
<feature type="transmembrane region" description="Helical" evidence="1">
    <location>
        <begin position="39"/>
        <end position="60"/>
    </location>
</feature>
<evidence type="ECO:0000313" key="2">
    <source>
        <dbReference type="EMBL" id="KAK2723543.1"/>
    </source>
</evidence>
<reference evidence="2" key="1">
    <citation type="submission" date="2023-07" db="EMBL/GenBank/DDBJ databases">
        <title>Chromosome-level genome assembly of Artemia franciscana.</title>
        <authorList>
            <person name="Jo E."/>
        </authorList>
    </citation>
    <scope>NUCLEOTIDE SEQUENCE</scope>
    <source>
        <tissue evidence="2">Whole body</tissue>
    </source>
</reference>
<accession>A0AA88I902</accession>
<keyword evidence="1" id="KW-0472">Membrane</keyword>
<protein>
    <submittedName>
        <fullName evidence="2">Uncharacterized protein</fullName>
    </submittedName>
</protein>
<organism evidence="2 3">
    <name type="scientific">Artemia franciscana</name>
    <name type="common">Brine shrimp</name>
    <name type="synonym">Artemia sanfranciscana</name>
    <dbReference type="NCBI Taxonomy" id="6661"/>
    <lineage>
        <taxon>Eukaryota</taxon>
        <taxon>Metazoa</taxon>
        <taxon>Ecdysozoa</taxon>
        <taxon>Arthropoda</taxon>
        <taxon>Crustacea</taxon>
        <taxon>Branchiopoda</taxon>
        <taxon>Anostraca</taxon>
        <taxon>Artemiidae</taxon>
        <taxon>Artemia</taxon>
    </lineage>
</organism>
<proteinExistence type="predicted"/>
<keyword evidence="3" id="KW-1185">Reference proteome</keyword>
<dbReference type="Proteomes" id="UP001187531">
    <property type="component" value="Unassembled WGS sequence"/>
</dbReference>
<feature type="transmembrane region" description="Helical" evidence="1">
    <location>
        <begin position="153"/>
        <end position="172"/>
    </location>
</feature>
<evidence type="ECO:0000313" key="3">
    <source>
        <dbReference type="Proteomes" id="UP001187531"/>
    </source>
</evidence>
<keyword evidence="1" id="KW-0812">Transmembrane</keyword>
<dbReference type="EMBL" id="JAVRJZ010000004">
    <property type="protein sequence ID" value="KAK2723543.1"/>
    <property type="molecule type" value="Genomic_DNA"/>
</dbReference>
<sequence length="173" mass="17887">MDNFCATFNPQGRSQWLQCANRQLLSTQVKHAAKKKSKLRAFGIASGVIASIPIAMYLVADDPKKRRIRLTIEGIGRFLSIKLLHRKIVLAAVGLVVSKPVGSVVSAAVRLVVPTAVGLVVPAEAGLVVSAVVGLVLPPAVGLALPAAVGLEVPAAVGSLPPAVGLIVYSCLT</sequence>
<feature type="transmembrane region" description="Helical" evidence="1">
    <location>
        <begin position="125"/>
        <end position="147"/>
    </location>
</feature>
<keyword evidence="1" id="KW-1133">Transmembrane helix</keyword>